<dbReference type="EMBL" id="VRKQ01000016">
    <property type="protein sequence ID" value="TXG35761.1"/>
    <property type="molecule type" value="Genomic_DNA"/>
</dbReference>
<evidence type="ECO:0000259" key="1">
    <source>
        <dbReference type="Pfam" id="PF13460"/>
    </source>
</evidence>
<dbReference type="Gene3D" id="3.40.50.720">
    <property type="entry name" value="NAD(P)-binding Rossmann-like Domain"/>
    <property type="match status" value="1"/>
</dbReference>
<gene>
    <name evidence="2" type="ORF">FUA22_14795</name>
</gene>
<accession>A0A5C7GGI6</accession>
<feature type="domain" description="NAD(P)-binding" evidence="1">
    <location>
        <begin position="7"/>
        <end position="139"/>
    </location>
</feature>
<dbReference type="InterPro" id="IPR021295">
    <property type="entry name" value="DUF2867"/>
</dbReference>
<dbReference type="Proteomes" id="UP000321080">
    <property type="component" value="Unassembled WGS sequence"/>
</dbReference>
<dbReference type="Pfam" id="PF13460">
    <property type="entry name" value="NAD_binding_10"/>
    <property type="match status" value="1"/>
</dbReference>
<organism evidence="2 3">
    <name type="scientific">Seonamhaeicola maritimus</name>
    <dbReference type="NCBI Taxonomy" id="2591822"/>
    <lineage>
        <taxon>Bacteria</taxon>
        <taxon>Pseudomonadati</taxon>
        <taxon>Bacteroidota</taxon>
        <taxon>Flavobacteriia</taxon>
        <taxon>Flavobacteriales</taxon>
        <taxon>Flavobacteriaceae</taxon>
    </lineage>
</organism>
<dbReference type="InterPro" id="IPR016040">
    <property type="entry name" value="NAD(P)-bd_dom"/>
</dbReference>
<evidence type="ECO:0000313" key="2">
    <source>
        <dbReference type="EMBL" id="TXG35761.1"/>
    </source>
</evidence>
<sequence length="476" mass="54504">MTILVTGATGYIGKRLIPFLLNQGHTVVCVVRDRLRADKSYAEEKNAYVIEADFLKPKTLENIPKKIDIAYYLIHSMSNSSKDFESLEEACARNFKSYIETTDTKQVIYLSGITNEKILSKHLRSRKNVEEHLKSNKYALTIFKAGIIVGSGSSSFEIIRDLVEKLPFMIAPKWLNTKTQPLAVRDVIAFLYRAAGNESVYNKTYDVFGPEVITYKDMLLQFAEVRGLKRHIFTVPIMTPKLSSYWLYFVTSTSYKLATSLVNSMGIQIIGKPSDINKKLNVKPITYREAVKLAFNKIEQNSIISSWKDSMVSSGRLRNNLHKYVNVPKFGCFTDHKQRPIKDAKTTIEKVWSIGGKNGWYYGTILWRLRGYIDKLFGGIGLRRGRTSSTELNAGDALDFWRVIFANKAEKKLLLYAEMKLPGEAWLEFKIEDNRLKQTATFRPRGIWGRIYWYSVLPFHGLIFSGMINKLVNVES</sequence>
<evidence type="ECO:0000313" key="3">
    <source>
        <dbReference type="Proteomes" id="UP000321080"/>
    </source>
</evidence>
<dbReference type="InterPro" id="IPR036291">
    <property type="entry name" value="NAD(P)-bd_dom_sf"/>
</dbReference>
<dbReference type="GO" id="GO:0044877">
    <property type="term" value="F:protein-containing complex binding"/>
    <property type="evidence" value="ECO:0007669"/>
    <property type="project" value="TreeGrafter"/>
</dbReference>
<dbReference type="RefSeq" id="WP_147769367.1">
    <property type="nucleotide sequence ID" value="NZ_VRKQ01000016.1"/>
</dbReference>
<dbReference type="PANTHER" id="PTHR12126:SF11">
    <property type="entry name" value="NADH DEHYDROGENASE [UBIQUINONE] 1 ALPHA SUBCOMPLEX SUBUNIT 9, MITOCHONDRIAL"/>
    <property type="match status" value="1"/>
</dbReference>
<dbReference type="InterPro" id="IPR051207">
    <property type="entry name" value="ComplexI_NDUFA9_subunit"/>
</dbReference>
<proteinExistence type="predicted"/>
<dbReference type="SUPFAM" id="SSF51735">
    <property type="entry name" value="NAD(P)-binding Rossmann-fold domains"/>
    <property type="match status" value="1"/>
</dbReference>
<dbReference type="AlphaFoldDB" id="A0A5C7GGI6"/>
<keyword evidence="3" id="KW-1185">Reference proteome</keyword>
<name>A0A5C7GGI6_9FLAO</name>
<dbReference type="Pfam" id="PF11066">
    <property type="entry name" value="DUF2867"/>
    <property type="match status" value="1"/>
</dbReference>
<dbReference type="OrthoDB" id="9774199at2"/>
<comment type="caution">
    <text evidence="2">The sequence shown here is derived from an EMBL/GenBank/DDBJ whole genome shotgun (WGS) entry which is preliminary data.</text>
</comment>
<reference evidence="2 3" key="1">
    <citation type="submission" date="2019-08" db="EMBL/GenBank/DDBJ databases">
        <title>Seonamhaeicola sediminis sp. nov., isolated from marine sediment.</title>
        <authorList>
            <person name="Cao W.R."/>
        </authorList>
    </citation>
    <scope>NUCLEOTIDE SEQUENCE [LARGE SCALE GENOMIC DNA]</scope>
    <source>
        <strain evidence="2 3">1505</strain>
    </source>
</reference>
<protein>
    <submittedName>
        <fullName evidence="2">SDR family oxidoreductase</fullName>
    </submittedName>
</protein>
<dbReference type="PANTHER" id="PTHR12126">
    <property type="entry name" value="NADH-UBIQUINONE OXIDOREDUCTASE 39 KDA SUBUNIT-RELATED"/>
    <property type="match status" value="1"/>
</dbReference>